<organism evidence="4">
    <name type="scientific">Rhodosorus marinus</name>
    <dbReference type="NCBI Taxonomy" id="101924"/>
    <lineage>
        <taxon>Eukaryota</taxon>
        <taxon>Rhodophyta</taxon>
        <taxon>Stylonematophyceae</taxon>
        <taxon>Stylonematales</taxon>
        <taxon>Stylonemataceae</taxon>
        <taxon>Rhodosorus</taxon>
    </lineage>
</organism>
<dbReference type="PROSITE" id="PS51192">
    <property type="entry name" value="HELICASE_ATP_BIND_1"/>
    <property type="match status" value="1"/>
</dbReference>
<dbReference type="Gene3D" id="3.40.50.300">
    <property type="entry name" value="P-loop containing nucleotide triphosphate hydrolases"/>
    <property type="match status" value="1"/>
</dbReference>
<evidence type="ECO:0000256" key="2">
    <source>
        <dbReference type="ARBA" id="ARBA00022806"/>
    </source>
</evidence>
<accession>A0A7S2ZRH9</accession>
<name>A0A7S2ZRH9_9RHOD</name>
<dbReference type="InterPro" id="IPR027417">
    <property type="entry name" value="P-loop_NTPase"/>
</dbReference>
<dbReference type="GO" id="GO:0016787">
    <property type="term" value="F:hydrolase activity"/>
    <property type="evidence" value="ECO:0007669"/>
    <property type="project" value="UniProtKB-KW"/>
</dbReference>
<sequence>MMSLVSLQRINTKARDVQALILSPTRELAVQTQKTMMSLGEYMSVQCHSCIGGKSIGEDIRRLDSGVHAVSGTPGRVFDMIKRGNLRTKAVKLFILDEADEMLSRGFKEQIYDIYRYLPPGIQVVLVSATMPSDLLEITNKFMTDPVRILVKRDELTLEGIKQFFVAVQKEDWKFDTLCDLYETLTITQAV</sequence>
<dbReference type="PROSITE" id="PS00039">
    <property type="entry name" value="DEAD_ATP_HELICASE"/>
    <property type="match status" value="1"/>
</dbReference>
<dbReference type="SUPFAM" id="SSF52540">
    <property type="entry name" value="P-loop containing nucleoside triphosphate hydrolases"/>
    <property type="match status" value="1"/>
</dbReference>
<keyword evidence="2" id="KW-0347">Helicase</keyword>
<protein>
    <recommendedName>
        <fullName evidence="3">Helicase ATP-binding domain-containing protein</fullName>
    </recommendedName>
</protein>
<evidence type="ECO:0000313" key="4">
    <source>
        <dbReference type="EMBL" id="CAE0048113.1"/>
    </source>
</evidence>
<proteinExistence type="predicted"/>
<dbReference type="GO" id="GO:0004386">
    <property type="term" value="F:helicase activity"/>
    <property type="evidence" value="ECO:0007669"/>
    <property type="project" value="UniProtKB-KW"/>
</dbReference>
<dbReference type="InterPro" id="IPR000629">
    <property type="entry name" value="RNA-helicase_DEAD-box_CS"/>
</dbReference>
<dbReference type="GO" id="GO:0003676">
    <property type="term" value="F:nucleic acid binding"/>
    <property type="evidence" value="ECO:0007669"/>
    <property type="project" value="InterPro"/>
</dbReference>
<dbReference type="GO" id="GO:0005524">
    <property type="term" value="F:ATP binding"/>
    <property type="evidence" value="ECO:0007669"/>
    <property type="project" value="InterPro"/>
</dbReference>
<keyword evidence="2" id="KW-0547">Nucleotide-binding</keyword>
<dbReference type="Pfam" id="PF00270">
    <property type="entry name" value="DEAD"/>
    <property type="match status" value="1"/>
</dbReference>
<reference evidence="4" key="1">
    <citation type="submission" date="2021-01" db="EMBL/GenBank/DDBJ databases">
        <authorList>
            <person name="Corre E."/>
            <person name="Pelletier E."/>
            <person name="Niang G."/>
            <person name="Scheremetjew M."/>
            <person name="Finn R."/>
            <person name="Kale V."/>
            <person name="Holt S."/>
            <person name="Cochrane G."/>
            <person name="Meng A."/>
            <person name="Brown T."/>
            <person name="Cohen L."/>
        </authorList>
    </citation>
    <scope>NUCLEOTIDE SEQUENCE</scope>
    <source>
        <strain evidence="4">CCMP 769</strain>
    </source>
</reference>
<gene>
    <name evidence="4" type="ORF">RMAR00112_LOCUS16102</name>
</gene>
<dbReference type="InterPro" id="IPR011545">
    <property type="entry name" value="DEAD/DEAH_box_helicase_dom"/>
</dbReference>
<dbReference type="PANTHER" id="PTHR47958">
    <property type="entry name" value="ATP-DEPENDENT RNA HELICASE DBP3"/>
    <property type="match status" value="1"/>
</dbReference>
<keyword evidence="2" id="KW-0067">ATP-binding</keyword>
<keyword evidence="1" id="KW-0378">Hydrolase</keyword>
<dbReference type="InterPro" id="IPR014001">
    <property type="entry name" value="Helicase_ATP-bd"/>
</dbReference>
<evidence type="ECO:0000256" key="1">
    <source>
        <dbReference type="ARBA" id="ARBA00022801"/>
    </source>
</evidence>
<feature type="domain" description="Helicase ATP-binding" evidence="3">
    <location>
        <begin position="1"/>
        <end position="149"/>
    </location>
</feature>
<evidence type="ECO:0000259" key="3">
    <source>
        <dbReference type="PROSITE" id="PS51192"/>
    </source>
</evidence>
<dbReference type="SMART" id="SM00487">
    <property type="entry name" value="DEXDc"/>
    <property type="match status" value="1"/>
</dbReference>
<dbReference type="AlphaFoldDB" id="A0A7S2ZRH9"/>
<dbReference type="EMBL" id="HBHW01020805">
    <property type="protein sequence ID" value="CAE0048113.1"/>
    <property type="molecule type" value="Transcribed_RNA"/>
</dbReference>